<gene>
    <name evidence="1" type="ORF">BDV96DRAFT_644079</name>
</gene>
<proteinExistence type="predicted"/>
<protein>
    <recommendedName>
        <fullName evidence="3">Terpenoid cyclases/protein prenyltransferase alpha-alpha toroid</fullName>
    </recommendedName>
</protein>
<dbReference type="EMBL" id="ML977318">
    <property type="protein sequence ID" value="KAF2117737.1"/>
    <property type="molecule type" value="Genomic_DNA"/>
</dbReference>
<sequence>MKERPMRGPRGPICFYWSYLTDDLRDYVDLRVPERRWHYFAVKPVIVPEDYPEDNDTNAVAFSILKPTDSRAKVLIDEILACKNADGIVHLDPNRPRIAPEVSANILSLFYSYGRGHEVQESLSYLQKAMALEEYQESRYYFLPEPLFFYTWRLLCIASGSALETIDNQRLPKELHTLRDHLIRRVSARLGTAKDNALCPAVRILICHSLGIKNDVDVQVLLDLQEDDGSFGKAWYGRYGSNGIRISHRAFAVVVAIVALRRLKQHMVGMKTAVVNGVNGTTAH</sequence>
<keyword evidence="2" id="KW-1185">Reference proteome</keyword>
<dbReference type="AlphaFoldDB" id="A0A6A5ZG84"/>
<dbReference type="Proteomes" id="UP000799770">
    <property type="component" value="Unassembled WGS sequence"/>
</dbReference>
<accession>A0A6A5ZG84</accession>
<evidence type="ECO:0000313" key="2">
    <source>
        <dbReference type="Proteomes" id="UP000799770"/>
    </source>
</evidence>
<name>A0A6A5ZG84_9PLEO</name>
<reference evidence="1" key="1">
    <citation type="journal article" date="2020" name="Stud. Mycol.">
        <title>101 Dothideomycetes genomes: a test case for predicting lifestyles and emergence of pathogens.</title>
        <authorList>
            <person name="Haridas S."/>
            <person name="Albert R."/>
            <person name="Binder M."/>
            <person name="Bloem J."/>
            <person name="Labutti K."/>
            <person name="Salamov A."/>
            <person name="Andreopoulos B."/>
            <person name="Baker S."/>
            <person name="Barry K."/>
            <person name="Bills G."/>
            <person name="Bluhm B."/>
            <person name="Cannon C."/>
            <person name="Castanera R."/>
            <person name="Culley D."/>
            <person name="Daum C."/>
            <person name="Ezra D."/>
            <person name="Gonzalez J."/>
            <person name="Henrissat B."/>
            <person name="Kuo A."/>
            <person name="Liang C."/>
            <person name="Lipzen A."/>
            <person name="Lutzoni F."/>
            <person name="Magnuson J."/>
            <person name="Mondo S."/>
            <person name="Nolan M."/>
            <person name="Ohm R."/>
            <person name="Pangilinan J."/>
            <person name="Park H.-J."/>
            <person name="Ramirez L."/>
            <person name="Alfaro M."/>
            <person name="Sun H."/>
            <person name="Tritt A."/>
            <person name="Yoshinaga Y."/>
            <person name="Zwiers L.-H."/>
            <person name="Turgeon B."/>
            <person name="Goodwin S."/>
            <person name="Spatafora J."/>
            <person name="Crous P."/>
            <person name="Grigoriev I."/>
        </authorList>
    </citation>
    <scope>NUCLEOTIDE SEQUENCE</scope>
    <source>
        <strain evidence="1">CBS 627.86</strain>
    </source>
</reference>
<evidence type="ECO:0008006" key="3">
    <source>
        <dbReference type="Google" id="ProtNLM"/>
    </source>
</evidence>
<organism evidence="1 2">
    <name type="scientific">Lophiotrema nucula</name>
    <dbReference type="NCBI Taxonomy" id="690887"/>
    <lineage>
        <taxon>Eukaryota</taxon>
        <taxon>Fungi</taxon>
        <taxon>Dikarya</taxon>
        <taxon>Ascomycota</taxon>
        <taxon>Pezizomycotina</taxon>
        <taxon>Dothideomycetes</taxon>
        <taxon>Pleosporomycetidae</taxon>
        <taxon>Pleosporales</taxon>
        <taxon>Lophiotremataceae</taxon>
        <taxon>Lophiotrema</taxon>
    </lineage>
</organism>
<dbReference type="OrthoDB" id="2012566at2759"/>
<evidence type="ECO:0000313" key="1">
    <source>
        <dbReference type="EMBL" id="KAF2117737.1"/>
    </source>
</evidence>